<evidence type="ECO:0000256" key="2">
    <source>
        <dbReference type="SAM" id="Phobius"/>
    </source>
</evidence>
<protein>
    <submittedName>
        <fullName evidence="3">Uncharacterized protein</fullName>
    </submittedName>
</protein>
<feature type="compositionally biased region" description="Basic and acidic residues" evidence="1">
    <location>
        <begin position="43"/>
        <end position="58"/>
    </location>
</feature>
<dbReference type="EMBL" id="BMML01000014">
    <property type="protein sequence ID" value="GGN24195.1"/>
    <property type="molecule type" value="Genomic_DNA"/>
</dbReference>
<keyword evidence="2" id="KW-0472">Membrane</keyword>
<feature type="region of interest" description="Disordered" evidence="1">
    <location>
        <begin position="1"/>
        <end position="70"/>
    </location>
</feature>
<evidence type="ECO:0000313" key="4">
    <source>
        <dbReference type="Proteomes" id="UP000653411"/>
    </source>
</evidence>
<dbReference type="Proteomes" id="UP000653411">
    <property type="component" value="Unassembled WGS sequence"/>
</dbReference>
<sequence>MPSGGRAGVCVTDSNGAAVGHLPVRRGLRPRTPVPPPTHHPTRQTESDRPARLRRPESNRPTPLGRPKGERLDRLGSVWGFCGILGAMLTQATFLFTYGNRPTGCHGRAA</sequence>
<keyword evidence="2" id="KW-0812">Transmembrane</keyword>
<accession>A0A917XGZ9</accession>
<evidence type="ECO:0000313" key="3">
    <source>
        <dbReference type="EMBL" id="GGN24195.1"/>
    </source>
</evidence>
<evidence type="ECO:0000256" key="1">
    <source>
        <dbReference type="SAM" id="MobiDB-lite"/>
    </source>
</evidence>
<dbReference type="AlphaFoldDB" id="A0A917XGZ9"/>
<feature type="transmembrane region" description="Helical" evidence="2">
    <location>
        <begin position="78"/>
        <end position="98"/>
    </location>
</feature>
<reference evidence="3" key="1">
    <citation type="journal article" date="2014" name="Int. J. Syst. Evol. Microbiol.">
        <title>Complete genome sequence of Corynebacterium casei LMG S-19264T (=DSM 44701T), isolated from a smear-ripened cheese.</title>
        <authorList>
            <consortium name="US DOE Joint Genome Institute (JGI-PGF)"/>
            <person name="Walter F."/>
            <person name="Albersmeier A."/>
            <person name="Kalinowski J."/>
            <person name="Ruckert C."/>
        </authorList>
    </citation>
    <scope>NUCLEOTIDE SEQUENCE</scope>
    <source>
        <strain evidence="3">CGMCC 4.7110</strain>
    </source>
</reference>
<organism evidence="3 4">
    <name type="scientific">Streptomyces fuscichromogenes</name>
    <dbReference type="NCBI Taxonomy" id="1324013"/>
    <lineage>
        <taxon>Bacteria</taxon>
        <taxon>Bacillati</taxon>
        <taxon>Actinomycetota</taxon>
        <taxon>Actinomycetes</taxon>
        <taxon>Kitasatosporales</taxon>
        <taxon>Streptomycetaceae</taxon>
        <taxon>Streptomyces</taxon>
    </lineage>
</organism>
<keyword evidence="2" id="KW-1133">Transmembrane helix</keyword>
<reference evidence="3" key="2">
    <citation type="submission" date="2020-09" db="EMBL/GenBank/DDBJ databases">
        <authorList>
            <person name="Sun Q."/>
            <person name="Zhou Y."/>
        </authorList>
    </citation>
    <scope>NUCLEOTIDE SEQUENCE</scope>
    <source>
        <strain evidence="3">CGMCC 4.7110</strain>
    </source>
</reference>
<gene>
    <name evidence="3" type="ORF">GCM10011578_057160</name>
</gene>
<name>A0A917XGZ9_9ACTN</name>
<keyword evidence="4" id="KW-1185">Reference proteome</keyword>
<comment type="caution">
    <text evidence="3">The sequence shown here is derived from an EMBL/GenBank/DDBJ whole genome shotgun (WGS) entry which is preliminary data.</text>
</comment>
<proteinExistence type="predicted"/>